<evidence type="ECO:0000256" key="8">
    <source>
        <dbReference type="ARBA" id="ARBA00022777"/>
    </source>
</evidence>
<evidence type="ECO:0000313" key="16">
    <source>
        <dbReference type="Proteomes" id="UP000245506"/>
    </source>
</evidence>
<evidence type="ECO:0000256" key="10">
    <source>
        <dbReference type="ARBA" id="ARBA00023136"/>
    </source>
</evidence>
<evidence type="ECO:0000256" key="3">
    <source>
        <dbReference type="ARBA" id="ARBA00006434"/>
    </source>
</evidence>
<dbReference type="Gene3D" id="3.30.565.10">
    <property type="entry name" value="Histidine kinase-like ATPase, C-terminal domain"/>
    <property type="match status" value="1"/>
</dbReference>
<dbReference type="Pfam" id="PF12860">
    <property type="entry name" value="PAS_7"/>
    <property type="match status" value="1"/>
</dbReference>
<dbReference type="SMART" id="SM00388">
    <property type="entry name" value="HisKA"/>
    <property type="match status" value="1"/>
</dbReference>
<feature type="transmembrane region" description="Helical" evidence="12">
    <location>
        <begin position="306"/>
        <end position="329"/>
    </location>
</feature>
<evidence type="ECO:0000256" key="6">
    <source>
        <dbReference type="ARBA" id="ARBA00022679"/>
    </source>
</evidence>
<dbReference type="PANTHER" id="PTHR43047">
    <property type="entry name" value="TWO-COMPONENT HISTIDINE PROTEIN KINASE"/>
    <property type="match status" value="1"/>
</dbReference>
<dbReference type="Proteomes" id="UP000245506">
    <property type="component" value="Unassembled WGS sequence"/>
</dbReference>
<dbReference type="InterPro" id="IPR003594">
    <property type="entry name" value="HATPase_dom"/>
</dbReference>
<dbReference type="PROSITE" id="PS50283">
    <property type="entry name" value="NA_SOLUT_SYMP_3"/>
    <property type="match status" value="1"/>
</dbReference>
<keyword evidence="7 12" id="KW-0812">Transmembrane</keyword>
<evidence type="ECO:0000256" key="9">
    <source>
        <dbReference type="ARBA" id="ARBA00022989"/>
    </source>
</evidence>
<comment type="caution">
    <text evidence="15">The sequence shown here is derived from an EMBL/GenBank/DDBJ whole genome shotgun (WGS) entry which is preliminary data.</text>
</comment>
<comment type="similarity">
    <text evidence="3">Belongs to the sodium:solute symporter (SSF) (TC 2.A.21) family.</text>
</comment>
<feature type="transmembrane region" description="Helical" evidence="12">
    <location>
        <begin position="410"/>
        <end position="430"/>
    </location>
</feature>
<dbReference type="InterPro" id="IPR004358">
    <property type="entry name" value="Sig_transdc_His_kin-like_C"/>
</dbReference>
<feature type="domain" description="Histidine kinase" evidence="13">
    <location>
        <begin position="836"/>
        <end position="1053"/>
    </location>
</feature>
<dbReference type="InterPro" id="IPR001734">
    <property type="entry name" value="Na/solute_symporter"/>
</dbReference>
<dbReference type="SUPFAM" id="SSF55874">
    <property type="entry name" value="ATPase domain of HSP90 chaperone/DNA topoisomerase II/histidine kinase"/>
    <property type="match status" value="1"/>
</dbReference>
<feature type="modified residue" description="4-aspartylphosphate" evidence="11">
    <location>
        <position position="1131"/>
    </location>
</feature>
<dbReference type="InterPro" id="IPR005467">
    <property type="entry name" value="His_kinase_dom"/>
</dbReference>
<evidence type="ECO:0000256" key="7">
    <source>
        <dbReference type="ARBA" id="ARBA00022692"/>
    </source>
</evidence>
<dbReference type="InterPro" id="IPR003661">
    <property type="entry name" value="HisK_dim/P_dom"/>
</dbReference>
<dbReference type="PANTHER" id="PTHR43047:SF9">
    <property type="entry name" value="HISTIDINE KINASE"/>
    <property type="match status" value="1"/>
</dbReference>
<gene>
    <name evidence="15" type="ORF">DKT75_05030</name>
</gene>
<dbReference type="SMART" id="SM00387">
    <property type="entry name" value="HATPase_c"/>
    <property type="match status" value="1"/>
</dbReference>
<feature type="transmembrane region" description="Helical" evidence="12">
    <location>
        <begin position="6"/>
        <end position="27"/>
    </location>
</feature>
<feature type="transmembrane region" description="Helical" evidence="12">
    <location>
        <begin position="265"/>
        <end position="285"/>
    </location>
</feature>
<dbReference type="InterPro" id="IPR036097">
    <property type="entry name" value="HisK_dim/P_sf"/>
</dbReference>
<dbReference type="NCBIfam" id="TIGR00229">
    <property type="entry name" value="sensory_box"/>
    <property type="match status" value="1"/>
</dbReference>
<dbReference type="Gene3D" id="3.30.450.20">
    <property type="entry name" value="PAS domain"/>
    <property type="match status" value="1"/>
</dbReference>
<dbReference type="InterPro" id="IPR036890">
    <property type="entry name" value="HATPase_C_sf"/>
</dbReference>
<reference evidence="15 16" key="1">
    <citation type="submission" date="2018-05" db="EMBL/GenBank/DDBJ databases">
        <title>Leucothrix arctica sp. nov., isolated from Arctic seawater.</title>
        <authorList>
            <person name="Choi A."/>
            <person name="Baek K."/>
        </authorList>
    </citation>
    <scope>NUCLEOTIDE SEQUENCE [LARGE SCALE GENOMIC DNA]</scope>
    <source>
        <strain evidence="15 16">IMCC9719</strain>
    </source>
</reference>
<accession>A0A317CIB7</accession>
<dbReference type="Gene3D" id="3.40.50.2300">
    <property type="match status" value="1"/>
</dbReference>
<evidence type="ECO:0000259" key="14">
    <source>
        <dbReference type="PROSITE" id="PS50110"/>
    </source>
</evidence>
<feature type="domain" description="Response regulatory" evidence="14">
    <location>
        <begin position="1080"/>
        <end position="1197"/>
    </location>
</feature>
<keyword evidence="10 12" id="KW-0472">Membrane</keyword>
<dbReference type="Gene3D" id="1.20.1730.10">
    <property type="entry name" value="Sodium/glucose cotransporter"/>
    <property type="match status" value="1"/>
</dbReference>
<comment type="subcellular location">
    <subcellularLocation>
        <location evidence="2">Membrane</location>
        <topology evidence="2">Multi-pass membrane protein</topology>
    </subcellularLocation>
</comment>
<keyword evidence="8" id="KW-0418">Kinase</keyword>
<dbReference type="CDD" id="cd00156">
    <property type="entry name" value="REC"/>
    <property type="match status" value="1"/>
</dbReference>
<feature type="transmembrane region" description="Helical" evidence="12">
    <location>
        <begin position="442"/>
        <end position="463"/>
    </location>
</feature>
<dbReference type="RefSeq" id="WP_109822343.1">
    <property type="nucleotide sequence ID" value="NZ_QGKL01000014.1"/>
</dbReference>
<dbReference type="GO" id="GO:0000155">
    <property type="term" value="F:phosphorelay sensor kinase activity"/>
    <property type="evidence" value="ECO:0007669"/>
    <property type="project" value="InterPro"/>
</dbReference>
<keyword evidence="6" id="KW-0808">Transferase</keyword>
<dbReference type="Gene3D" id="1.10.287.130">
    <property type="match status" value="1"/>
</dbReference>
<name>A0A317CIB7_9GAMM</name>
<evidence type="ECO:0000256" key="11">
    <source>
        <dbReference type="PROSITE-ProRule" id="PRU00169"/>
    </source>
</evidence>
<organism evidence="15 16">
    <name type="scientific">Leucothrix arctica</name>
    <dbReference type="NCBI Taxonomy" id="1481894"/>
    <lineage>
        <taxon>Bacteria</taxon>
        <taxon>Pseudomonadati</taxon>
        <taxon>Pseudomonadota</taxon>
        <taxon>Gammaproteobacteria</taxon>
        <taxon>Thiotrichales</taxon>
        <taxon>Thiotrichaceae</taxon>
        <taxon>Leucothrix</taxon>
    </lineage>
</organism>
<dbReference type="CDD" id="cd10322">
    <property type="entry name" value="SLC5sbd"/>
    <property type="match status" value="1"/>
</dbReference>
<feature type="transmembrane region" description="Helical" evidence="12">
    <location>
        <begin position="175"/>
        <end position="198"/>
    </location>
</feature>
<dbReference type="SUPFAM" id="SSF52172">
    <property type="entry name" value="CheY-like"/>
    <property type="match status" value="1"/>
</dbReference>
<evidence type="ECO:0000256" key="4">
    <source>
        <dbReference type="ARBA" id="ARBA00012438"/>
    </source>
</evidence>
<evidence type="ECO:0000259" key="13">
    <source>
        <dbReference type="PROSITE" id="PS50109"/>
    </source>
</evidence>
<dbReference type="InterPro" id="IPR001789">
    <property type="entry name" value="Sig_transdc_resp-reg_receiver"/>
</dbReference>
<feature type="transmembrane region" description="Helical" evidence="12">
    <location>
        <begin position="210"/>
        <end position="237"/>
    </location>
</feature>
<dbReference type="NCBIfam" id="NF041832">
    <property type="entry name" value="near_NosP_CTERM"/>
    <property type="match status" value="1"/>
</dbReference>
<dbReference type="OrthoDB" id="9792854at2"/>
<evidence type="ECO:0000313" key="15">
    <source>
        <dbReference type="EMBL" id="PWQ98129.1"/>
    </source>
</evidence>
<dbReference type="Pfam" id="PF00072">
    <property type="entry name" value="Response_reg"/>
    <property type="match status" value="1"/>
</dbReference>
<evidence type="ECO:0000256" key="5">
    <source>
        <dbReference type="ARBA" id="ARBA00022553"/>
    </source>
</evidence>
<keyword evidence="9 12" id="KW-1133">Transmembrane helix</keyword>
<protein>
    <recommendedName>
        <fullName evidence="4">histidine kinase</fullName>
        <ecNumber evidence="4">2.7.13.3</ecNumber>
    </recommendedName>
</protein>
<evidence type="ECO:0000256" key="2">
    <source>
        <dbReference type="ARBA" id="ARBA00004141"/>
    </source>
</evidence>
<dbReference type="SMART" id="SM00448">
    <property type="entry name" value="REC"/>
    <property type="match status" value="1"/>
</dbReference>
<evidence type="ECO:0000256" key="1">
    <source>
        <dbReference type="ARBA" id="ARBA00000085"/>
    </source>
</evidence>
<dbReference type="SUPFAM" id="SSF47384">
    <property type="entry name" value="Homodimeric domain of signal transducing histidine kinase"/>
    <property type="match status" value="1"/>
</dbReference>
<dbReference type="PRINTS" id="PR00344">
    <property type="entry name" value="BCTRLSENSOR"/>
</dbReference>
<dbReference type="GO" id="GO:0022857">
    <property type="term" value="F:transmembrane transporter activity"/>
    <property type="evidence" value="ECO:0007669"/>
    <property type="project" value="InterPro"/>
</dbReference>
<feature type="transmembrane region" description="Helical" evidence="12">
    <location>
        <begin position="115"/>
        <end position="134"/>
    </location>
</feature>
<dbReference type="SUPFAM" id="SSF55785">
    <property type="entry name" value="PYP-like sensor domain (PAS domain)"/>
    <property type="match status" value="1"/>
</dbReference>
<dbReference type="GO" id="GO:0009927">
    <property type="term" value="F:histidine phosphotransfer kinase activity"/>
    <property type="evidence" value="ECO:0007669"/>
    <property type="project" value="TreeGrafter"/>
</dbReference>
<dbReference type="PROSITE" id="PS50110">
    <property type="entry name" value="RESPONSE_REGULATORY"/>
    <property type="match status" value="1"/>
</dbReference>
<dbReference type="InterPro" id="IPR038377">
    <property type="entry name" value="Na/Glc_symporter_sf"/>
</dbReference>
<feature type="transmembrane region" description="Helical" evidence="12">
    <location>
        <begin position="470"/>
        <end position="492"/>
    </location>
</feature>
<proteinExistence type="inferred from homology"/>
<dbReference type="Pfam" id="PF00512">
    <property type="entry name" value="HisKA"/>
    <property type="match status" value="1"/>
</dbReference>
<dbReference type="InterPro" id="IPR035965">
    <property type="entry name" value="PAS-like_dom_sf"/>
</dbReference>
<dbReference type="GO" id="GO:0005886">
    <property type="term" value="C:plasma membrane"/>
    <property type="evidence" value="ECO:0007669"/>
    <property type="project" value="TreeGrafter"/>
</dbReference>
<sequence>MLQPWIVILCSLVYIGILFTIARYGDIERYAKKLRPHRAIIYSLSLAVYCTSWTYYGAVGSAASSGWRYLAIYLGPTLLIVFGYQFLKKIATTCTEQNITSIADFIASRYGKSRFLAIVVTVIAITGTLPYIALQLKAIASSFEVLTQAQPQELITNAGEVISNLTLNNISTSSYTLLSDTGFIVATVMALFCILFGTRYVHSSEHHEGLILAIAFESLVKFFALAFVALLAVFIIVDSPADLMTKISEASNASKISTNTLASDLFTLTFVSNMVLAMAAIFCLPRQFHVTFVEITNVNHLKQARWVFPIYLLLTAVLVIPIAIAGTIAHSSVTLPALANPDMYVLTLPISYGNNILAMFAFIGGFSAATGMAIVAVITLSTMVCNDIVMPLLFRFQSLKLKEYKDLTGLLLLIRRISIVCIFILGYLYYQYINRTQALASIGLTAFVAAIQFAPALIAAVYWKNATRRGAIAGLLSGFGIWLYTLFIPTVISGAGVGTSLLTDGPWGIGLLRPNNLFGIDFLDPTTHSLLFSLSINVICFIAFSWQRKPGLVERIQAANFTQTASEVDTRSQALPWWSTVAVGELRLLAEKFVGVAATKKAFDDFTNSRSSELIASKKADADLVHFTERLLGGAIGASSAKVIITSVINKQKDLPLEDVFSIVDENYQALQFSQGLLQTTIEHIDQGISVIDENFNIVAWNSRYLEIYNYPKNFIKVGVPVADIIRHNALKGECGEGVPEEHIEKRINFMRSGSIHSFQRYRADGTVLQIQGRPLPGGGFVTSFTDITEHKKVERELRDTNENLEQLVTGRTKELSLVNDKLQQVNRSKTRFLAAVNHDVMQPLNAARLFTAALERSDPNQKQLTNRINSSLNSAEEIIKTLIDISKLDSGSIKPTITDFHVNDVLNTLYKEFAVIADNKELELNMVPCSLVITSDAHLLRRILQNLIANALRYTKAGGHVLFGCRRTHSDTGEPTLKISVLDTGVGIPNSELSAIFEEFHQLDNQTTEETKGVGLGLSIAKRIGQTLDHPIYIESIVGRGSVFSLVVPVSHKGAAAKKEVATLKRSVPSIATPIAGLVVLCVDNDKNILDAMRTLLERWACHPYCAESLEEALALCHKHSVKPDIMLTDYHISRTEKGIAVMQSLEKGLNLKIPGVLITADVSEDVIIEAESYGYSYLSKPVKPAILRKTLQKLTNINF</sequence>
<dbReference type="EMBL" id="QGKL01000014">
    <property type="protein sequence ID" value="PWQ98129.1"/>
    <property type="molecule type" value="Genomic_DNA"/>
</dbReference>
<keyword evidence="16" id="KW-1185">Reference proteome</keyword>
<dbReference type="AlphaFoldDB" id="A0A317CIB7"/>
<feature type="transmembrane region" description="Helical" evidence="12">
    <location>
        <begin position="356"/>
        <end position="389"/>
    </location>
</feature>
<dbReference type="CDD" id="cd00082">
    <property type="entry name" value="HisKA"/>
    <property type="match status" value="1"/>
</dbReference>
<comment type="catalytic activity">
    <reaction evidence="1">
        <text>ATP + protein L-histidine = ADP + protein N-phospho-L-histidine.</text>
        <dbReference type="EC" id="2.7.13.3"/>
    </reaction>
</comment>
<dbReference type="EC" id="2.7.13.3" evidence="4"/>
<dbReference type="InterPro" id="IPR011006">
    <property type="entry name" value="CheY-like_superfamily"/>
</dbReference>
<dbReference type="PROSITE" id="PS50109">
    <property type="entry name" value="HIS_KIN"/>
    <property type="match status" value="1"/>
</dbReference>
<dbReference type="FunFam" id="3.30.565.10:FF:000049">
    <property type="entry name" value="Two-component sensor histidine kinase"/>
    <property type="match status" value="1"/>
</dbReference>
<feature type="transmembrane region" description="Helical" evidence="12">
    <location>
        <begin position="70"/>
        <end position="87"/>
    </location>
</feature>
<evidence type="ECO:0000256" key="12">
    <source>
        <dbReference type="SAM" id="Phobius"/>
    </source>
</evidence>
<dbReference type="InterPro" id="IPR000014">
    <property type="entry name" value="PAS"/>
</dbReference>
<feature type="transmembrane region" description="Helical" evidence="12">
    <location>
        <begin position="39"/>
        <end position="58"/>
    </location>
</feature>
<keyword evidence="5 11" id="KW-0597">Phosphoprotein</keyword>
<dbReference type="Pfam" id="PF02518">
    <property type="entry name" value="HATPase_c"/>
    <property type="match status" value="1"/>
</dbReference>